<keyword evidence="1" id="KW-1133">Transmembrane helix</keyword>
<name>A0A9W9A1K6_9AGAR</name>
<feature type="transmembrane region" description="Helical" evidence="1">
    <location>
        <begin position="102"/>
        <end position="125"/>
    </location>
</feature>
<proteinExistence type="predicted"/>
<dbReference type="Proteomes" id="UP001150238">
    <property type="component" value="Unassembled WGS sequence"/>
</dbReference>
<sequence length="172" mass="19507">MRRCVPFQAPNSTAFPRQSRESNHIVRFLVNFSDLRTVERMIARLKLQDKQNTNSFRSLAGQNQLSEVEGQEILSDTRVSTYTTGYLLAVSAALFMRNDDDIRALMLVLVLLACLISAALLWCLLSSCMGTSIRQVASNLWEYSVLSARHGGGGHRRFGDEELWEMEHRRGI</sequence>
<accession>A0A9W9A1K6</accession>
<evidence type="ECO:0000313" key="3">
    <source>
        <dbReference type="Proteomes" id="UP001150238"/>
    </source>
</evidence>
<reference evidence="2" key="1">
    <citation type="submission" date="2022-08" db="EMBL/GenBank/DDBJ databases">
        <authorList>
            <consortium name="DOE Joint Genome Institute"/>
            <person name="Min B."/>
            <person name="Riley R."/>
            <person name="Sierra-Patev S."/>
            <person name="Naranjo-Ortiz M."/>
            <person name="Looney B."/>
            <person name="Konkel Z."/>
            <person name="Slot J.C."/>
            <person name="Sakamoto Y."/>
            <person name="Steenwyk J.L."/>
            <person name="Rokas A."/>
            <person name="Carro J."/>
            <person name="Camarero S."/>
            <person name="Ferreira P."/>
            <person name="Molpeceres G."/>
            <person name="Ruiz-Duenas F.J."/>
            <person name="Serrano A."/>
            <person name="Henrissat B."/>
            <person name="Drula E."/>
            <person name="Hughes K.W."/>
            <person name="Mata J.L."/>
            <person name="Ishikawa N.K."/>
            <person name="Vargas-Isla R."/>
            <person name="Ushijima S."/>
            <person name="Smith C.A."/>
            <person name="Ahrendt S."/>
            <person name="Andreopoulos W."/>
            <person name="He G."/>
            <person name="Labutti K."/>
            <person name="Lipzen A."/>
            <person name="Ng V."/>
            <person name="Sandor L."/>
            <person name="Barry K."/>
            <person name="Martinez A.T."/>
            <person name="Xiao Y."/>
            <person name="Gibbons J.G."/>
            <person name="Terashima K."/>
            <person name="Hibbett D.S."/>
            <person name="Grigoriev I.V."/>
        </authorList>
    </citation>
    <scope>NUCLEOTIDE SEQUENCE</scope>
    <source>
        <strain evidence="2">Sp2 HRB7682 ss15</strain>
    </source>
</reference>
<keyword evidence="1" id="KW-0812">Transmembrane</keyword>
<organism evidence="2 3">
    <name type="scientific">Lentinula lateritia</name>
    <dbReference type="NCBI Taxonomy" id="40482"/>
    <lineage>
        <taxon>Eukaryota</taxon>
        <taxon>Fungi</taxon>
        <taxon>Dikarya</taxon>
        <taxon>Basidiomycota</taxon>
        <taxon>Agaricomycotina</taxon>
        <taxon>Agaricomycetes</taxon>
        <taxon>Agaricomycetidae</taxon>
        <taxon>Agaricales</taxon>
        <taxon>Marasmiineae</taxon>
        <taxon>Omphalotaceae</taxon>
        <taxon>Lentinula</taxon>
    </lineage>
</organism>
<evidence type="ECO:0000313" key="2">
    <source>
        <dbReference type="EMBL" id="KAJ4472430.1"/>
    </source>
</evidence>
<evidence type="ECO:0000256" key="1">
    <source>
        <dbReference type="SAM" id="Phobius"/>
    </source>
</evidence>
<reference evidence="2" key="2">
    <citation type="journal article" date="2023" name="Proc. Natl. Acad. Sci. U.S.A.">
        <title>A global phylogenomic analysis of the shiitake genus Lentinula.</title>
        <authorList>
            <person name="Sierra-Patev S."/>
            <person name="Min B."/>
            <person name="Naranjo-Ortiz M."/>
            <person name="Looney B."/>
            <person name="Konkel Z."/>
            <person name="Slot J.C."/>
            <person name="Sakamoto Y."/>
            <person name="Steenwyk J.L."/>
            <person name="Rokas A."/>
            <person name="Carro J."/>
            <person name="Camarero S."/>
            <person name="Ferreira P."/>
            <person name="Molpeceres G."/>
            <person name="Ruiz-Duenas F.J."/>
            <person name="Serrano A."/>
            <person name="Henrissat B."/>
            <person name="Drula E."/>
            <person name="Hughes K.W."/>
            <person name="Mata J.L."/>
            <person name="Ishikawa N.K."/>
            <person name="Vargas-Isla R."/>
            <person name="Ushijima S."/>
            <person name="Smith C.A."/>
            <person name="Donoghue J."/>
            <person name="Ahrendt S."/>
            <person name="Andreopoulos W."/>
            <person name="He G."/>
            <person name="LaButti K."/>
            <person name="Lipzen A."/>
            <person name="Ng V."/>
            <person name="Riley R."/>
            <person name="Sandor L."/>
            <person name="Barry K."/>
            <person name="Martinez A.T."/>
            <person name="Xiao Y."/>
            <person name="Gibbons J.G."/>
            <person name="Terashima K."/>
            <person name="Grigoriev I.V."/>
            <person name="Hibbett D."/>
        </authorList>
    </citation>
    <scope>NUCLEOTIDE SEQUENCE</scope>
    <source>
        <strain evidence="2">Sp2 HRB7682 ss15</strain>
    </source>
</reference>
<comment type="caution">
    <text evidence="2">The sequence shown here is derived from an EMBL/GenBank/DDBJ whole genome shotgun (WGS) entry which is preliminary data.</text>
</comment>
<dbReference type="EMBL" id="JANVFS010000027">
    <property type="protein sequence ID" value="KAJ4472430.1"/>
    <property type="molecule type" value="Genomic_DNA"/>
</dbReference>
<dbReference type="AlphaFoldDB" id="A0A9W9A1K6"/>
<keyword evidence="1" id="KW-0472">Membrane</keyword>
<gene>
    <name evidence="2" type="ORF">C8J55DRAFT_563185</name>
</gene>
<protein>
    <submittedName>
        <fullName evidence="2">Uncharacterized protein</fullName>
    </submittedName>
</protein>